<comment type="similarity">
    <text evidence="1">Belongs to the SCO1/2 family.</text>
</comment>
<evidence type="ECO:0000313" key="6">
    <source>
        <dbReference type="Proteomes" id="UP000236893"/>
    </source>
</evidence>
<dbReference type="AlphaFoldDB" id="A0A2S5A058"/>
<evidence type="ECO:0000256" key="2">
    <source>
        <dbReference type="PIRSR" id="PIRSR603782-1"/>
    </source>
</evidence>
<feature type="binding site" evidence="2">
    <location>
        <position position="178"/>
    </location>
    <ligand>
        <name>Cu cation</name>
        <dbReference type="ChEBI" id="CHEBI:23378"/>
    </ligand>
</feature>
<feature type="disulfide bond" description="Redox-active" evidence="3">
    <location>
        <begin position="89"/>
        <end position="93"/>
    </location>
</feature>
<organism evidence="5 6">
    <name type="scientific">Solitalea longa</name>
    <dbReference type="NCBI Taxonomy" id="2079460"/>
    <lineage>
        <taxon>Bacteria</taxon>
        <taxon>Pseudomonadati</taxon>
        <taxon>Bacteroidota</taxon>
        <taxon>Sphingobacteriia</taxon>
        <taxon>Sphingobacteriales</taxon>
        <taxon>Sphingobacteriaceae</taxon>
        <taxon>Solitalea</taxon>
    </lineage>
</organism>
<keyword evidence="4" id="KW-0732">Signal</keyword>
<reference evidence="5 6" key="1">
    <citation type="submission" date="2018-01" db="EMBL/GenBank/DDBJ databases">
        <authorList>
            <person name="Gaut B.S."/>
            <person name="Morton B.R."/>
            <person name="Clegg M.T."/>
            <person name="Duvall M.R."/>
        </authorList>
    </citation>
    <scope>NUCLEOTIDE SEQUENCE [LARGE SCALE GENOMIC DNA]</scope>
    <source>
        <strain evidence="5 6">HR-AV</strain>
    </source>
</reference>
<dbReference type="SUPFAM" id="SSF52833">
    <property type="entry name" value="Thioredoxin-like"/>
    <property type="match status" value="1"/>
</dbReference>
<proteinExistence type="inferred from homology"/>
<dbReference type="OrthoDB" id="9811998at2"/>
<comment type="caution">
    <text evidence="5">The sequence shown here is derived from an EMBL/GenBank/DDBJ whole genome shotgun (WGS) entry which is preliminary data.</text>
</comment>
<keyword evidence="3" id="KW-1015">Disulfide bond</keyword>
<evidence type="ECO:0000256" key="4">
    <source>
        <dbReference type="SAM" id="SignalP"/>
    </source>
</evidence>
<protein>
    <submittedName>
        <fullName evidence="5">SCO family protein</fullName>
    </submittedName>
</protein>
<dbReference type="GO" id="GO:0046872">
    <property type="term" value="F:metal ion binding"/>
    <property type="evidence" value="ECO:0007669"/>
    <property type="project" value="UniProtKB-KW"/>
</dbReference>
<dbReference type="PANTHER" id="PTHR12151">
    <property type="entry name" value="ELECTRON TRANSPORT PROTIN SCO1/SENC FAMILY MEMBER"/>
    <property type="match status" value="1"/>
</dbReference>
<dbReference type="Gene3D" id="3.40.30.10">
    <property type="entry name" value="Glutaredoxin"/>
    <property type="match status" value="1"/>
</dbReference>
<evidence type="ECO:0000313" key="5">
    <source>
        <dbReference type="EMBL" id="POY35988.1"/>
    </source>
</evidence>
<dbReference type="PANTHER" id="PTHR12151:SF25">
    <property type="entry name" value="LINALOOL DEHYDRATASE_ISOMERASE DOMAIN-CONTAINING PROTEIN"/>
    <property type="match status" value="1"/>
</dbReference>
<dbReference type="EMBL" id="PQVF01000008">
    <property type="protein sequence ID" value="POY35988.1"/>
    <property type="molecule type" value="Genomic_DNA"/>
</dbReference>
<keyword evidence="2" id="KW-0479">Metal-binding</keyword>
<keyword evidence="6" id="KW-1185">Reference proteome</keyword>
<feature type="binding site" evidence="2">
    <location>
        <position position="89"/>
    </location>
    <ligand>
        <name>Cu cation</name>
        <dbReference type="ChEBI" id="CHEBI:23378"/>
    </ligand>
</feature>
<dbReference type="RefSeq" id="WP_103789451.1">
    <property type="nucleotide sequence ID" value="NZ_PQVF01000008.1"/>
</dbReference>
<feature type="binding site" evidence="2">
    <location>
        <position position="93"/>
    </location>
    <ligand>
        <name>Cu cation</name>
        <dbReference type="ChEBI" id="CHEBI:23378"/>
    </ligand>
</feature>
<dbReference type="InterPro" id="IPR003782">
    <property type="entry name" value="SCO1/SenC"/>
</dbReference>
<feature type="signal peptide" evidence="4">
    <location>
        <begin position="1"/>
        <end position="22"/>
    </location>
</feature>
<evidence type="ECO:0000256" key="3">
    <source>
        <dbReference type="PIRSR" id="PIRSR603782-2"/>
    </source>
</evidence>
<dbReference type="Proteomes" id="UP000236893">
    <property type="component" value="Unassembled WGS sequence"/>
</dbReference>
<evidence type="ECO:0000256" key="1">
    <source>
        <dbReference type="ARBA" id="ARBA00010996"/>
    </source>
</evidence>
<feature type="chain" id="PRO_5015453525" evidence="4">
    <location>
        <begin position="23"/>
        <end position="220"/>
    </location>
</feature>
<sequence length="220" mass="24764">MTKKLNNLLALASLAILLFTIACNNTSSEQLPILGRREPVSKIVNGKEVVDTVYQTIQSFRFVNQDSQWVSNDTFKDKIYVADFFFTSCPTICPIMKKNMLVVYNKFKGNPHFGIISHSIDPRHDSVTVLKKFAHKIGVDDTQWNFVTGNRDTIYALAEHSYLTTAKEDNAAPGGIVHQGAFILIDKNRHIRGVYDGTNPEAVDKMMIDIDNLLNEGQKK</sequence>
<dbReference type="PROSITE" id="PS51257">
    <property type="entry name" value="PROKAR_LIPOPROTEIN"/>
    <property type="match status" value="1"/>
</dbReference>
<accession>A0A2S5A058</accession>
<keyword evidence="2" id="KW-0186">Copper</keyword>
<dbReference type="InterPro" id="IPR036249">
    <property type="entry name" value="Thioredoxin-like_sf"/>
</dbReference>
<name>A0A2S5A058_9SPHI</name>
<dbReference type="CDD" id="cd02968">
    <property type="entry name" value="SCO"/>
    <property type="match status" value="1"/>
</dbReference>
<dbReference type="Pfam" id="PF02630">
    <property type="entry name" value="SCO1-SenC"/>
    <property type="match status" value="1"/>
</dbReference>
<gene>
    <name evidence="5" type="ORF">C3K47_12345</name>
</gene>